<dbReference type="Gene3D" id="3.30.450.40">
    <property type="match status" value="1"/>
</dbReference>
<dbReference type="PANTHER" id="PTHR43102">
    <property type="entry name" value="SLR1143 PROTEIN"/>
    <property type="match status" value="1"/>
</dbReference>
<dbReference type="PANTHER" id="PTHR43102:SF2">
    <property type="entry name" value="GAF DOMAIN-CONTAINING PROTEIN"/>
    <property type="match status" value="1"/>
</dbReference>
<sequence length="161" mass="17410">MKDAFAAEAAAHGDDEAIRDILRQACRITHMGFAAVARVTEDRWIACQVEDRIEFGLDPGSELEIKTTICNDIRQCGTAIVIDHVAADPEWRTHPVPMLYGFESYASLPIILADGSFYGTLCAIDPAPRVVTAPDTVAALQSLAEEVAAILSRKMGIAIPN</sequence>
<dbReference type="InterPro" id="IPR003018">
    <property type="entry name" value="GAF"/>
</dbReference>
<dbReference type="RefSeq" id="WP_200972659.1">
    <property type="nucleotide sequence ID" value="NZ_CP065592.1"/>
</dbReference>
<dbReference type="EMBL" id="CP065592">
    <property type="protein sequence ID" value="QPQ55832.1"/>
    <property type="molecule type" value="Genomic_DNA"/>
</dbReference>
<protein>
    <submittedName>
        <fullName evidence="2">GAF domain-containing protein</fullName>
    </submittedName>
</protein>
<evidence type="ECO:0000259" key="1">
    <source>
        <dbReference type="SMART" id="SM00065"/>
    </source>
</evidence>
<dbReference type="Proteomes" id="UP000594873">
    <property type="component" value="Chromosome"/>
</dbReference>
<evidence type="ECO:0000313" key="3">
    <source>
        <dbReference type="Proteomes" id="UP000594873"/>
    </source>
</evidence>
<gene>
    <name evidence="2" type="ORF">IC614_04390</name>
</gene>
<dbReference type="SUPFAM" id="SSF55781">
    <property type="entry name" value="GAF domain-like"/>
    <property type="match status" value="1"/>
</dbReference>
<dbReference type="InterPro" id="IPR029016">
    <property type="entry name" value="GAF-like_dom_sf"/>
</dbReference>
<dbReference type="AlphaFoldDB" id="A0A7T2GL78"/>
<feature type="domain" description="GAF" evidence="1">
    <location>
        <begin position="13"/>
        <end position="161"/>
    </location>
</feature>
<reference evidence="2 3" key="1">
    <citation type="submission" date="2020-11" db="EMBL/GenBank/DDBJ databases">
        <title>Genome seq and assembly of Sphingosinicella sp.</title>
        <authorList>
            <person name="Chhetri G."/>
        </authorList>
    </citation>
    <scope>NUCLEOTIDE SEQUENCE [LARGE SCALE GENOMIC DNA]</scope>
    <source>
        <strain evidence="2 3">UDD2</strain>
    </source>
</reference>
<accession>A0A7T2GL78</accession>
<organism evidence="2 3">
    <name type="scientific">Allosphingosinicella flava</name>
    <dbReference type="NCBI Taxonomy" id="2771430"/>
    <lineage>
        <taxon>Bacteria</taxon>
        <taxon>Pseudomonadati</taxon>
        <taxon>Pseudomonadota</taxon>
        <taxon>Alphaproteobacteria</taxon>
        <taxon>Sphingomonadales</taxon>
        <taxon>Sphingomonadaceae</taxon>
        <taxon>Allosphingosinicella</taxon>
    </lineage>
</organism>
<keyword evidence="3" id="KW-1185">Reference proteome</keyword>
<proteinExistence type="predicted"/>
<name>A0A7T2GL78_9SPHN</name>
<evidence type="ECO:0000313" key="2">
    <source>
        <dbReference type="EMBL" id="QPQ55832.1"/>
    </source>
</evidence>
<dbReference type="Pfam" id="PF01590">
    <property type="entry name" value="GAF"/>
    <property type="match status" value="1"/>
</dbReference>
<dbReference type="SMART" id="SM00065">
    <property type="entry name" value="GAF"/>
    <property type="match status" value="1"/>
</dbReference>
<dbReference type="KEGG" id="sflv:IC614_04390"/>